<protein>
    <submittedName>
        <fullName evidence="1">Uncharacterized protein</fullName>
    </submittedName>
</protein>
<sequence>MNTEIGVEPLSTAELNFFLTVQNMCGKMTYIDYPKLRNYIVIDPTCLIDVLKSIVTSVPIIASLLQGRLTKSDLTNIWSSEKFSHFLQHEEYFRQLLVYYDILSEVRRYDRKSGKKIYVDRYIVPCMITTQNTTTFVEKHLTSGKCVGFVFTFSASDVPDAIPCRIIASILSIWNVKNYENVDLLFSGFVAVVLDRKHDLVVRTEHNTVAVYIVHKEKKS</sequence>
<evidence type="ECO:0000313" key="1">
    <source>
        <dbReference type="EMBL" id="CAG2233449.1"/>
    </source>
</evidence>
<dbReference type="AlphaFoldDB" id="A0A8S3TPU9"/>
<proteinExistence type="predicted"/>
<dbReference type="EMBL" id="CAJPWZ010002207">
    <property type="protein sequence ID" value="CAG2233449.1"/>
    <property type="molecule type" value="Genomic_DNA"/>
</dbReference>
<dbReference type="OrthoDB" id="10384270at2759"/>
<comment type="caution">
    <text evidence="1">The sequence shown here is derived from an EMBL/GenBank/DDBJ whole genome shotgun (WGS) entry which is preliminary data.</text>
</comment>
<name>A0A8S3TPU9_MYTED</name>
<keyword evidence="2" id="KW-1185">Reference proteome</keyword>
<reference evidence="1" key="1">
    <citation type="submission" date="2021-03" db="EMBL/GenBank/DDBJ databases">
        <authorList>
            <person name="Bekaert M."/>
        </authorList>
    </citation>
    <scope>NUCLEOTIDE SEQUENCE</scope>
</reference>
<evidence type="ECO:0000313" key="2">
    <source>
        <dbReference type="Proteomes" id="UP000683360"/>
    </source>
</evidence>
<organism evidence="1 2">
    <name type="scientific">Mytilus edulis</name>
    <name type="common">Blue mussel</name>
    <dbReference type="NCBI Taxonomy" id="6550"/>
    <lineage>
        <taxon>Eukaryota</taxon>
        <taxon>Metazoa</taxon>
        <taxon>Spiralia</taxon>
        <taxon>Lophotrochozoa</taxon>
        <taxon>Mollusca</taxon>
        <taxon>Bivalvia</taxon>
        <taxon>Autobranchia</taxon>
        <taxon>Pteriomorphia</taxon>
        <taxon>Mytilida</taxon>
        <taxon>Mytiloidea</taxon>
        <taxon>Mytilidae</taxon>
        <taxon>Mytilinae</taxon>
        <taxon>Mytilus</taxon>
    </lineage>
</organism>
<gene>
    <name evidence="1" type="ORF">MEDL_46124</name>
</gene>
<dbReference type="Proteomes" id="UP000683360">
    <property type="component" value="Unassembled WGS sequence"/>
</dbReference>
<accession>A0A8S3TPU9</accession>